<dbReference type="PROSITE" id="PS50089">
    <property type="entry name" value="ZF_RING_2"/>
    <property type="match status" value="1"/>
</dbReference>
<feature type="compositionally biased region" description="Acidic residues" evidence="5">
    <location>
        <begin position="30"/>
        <end position="39"/>
    </location>
</feature>
<feature type="compositionally biased region" description="Basic and acidic residues" evidence="5">
    <location>
        <begin position="772"/>
        <end position="792"/>
    </location>
</feature>
<dbReference type="InterPro" id="IPR047157">
    <property type="entry name" value="PHRF1/Atg35"/>
</dbReference>
<dbReference type="PANTHER" id="PTHR12618">
    <property type="entry name" value="PHD AND RING FINGER DOMAIN-CONTAINING PROTEIN 1"/>
    <property type="match status" value="1"/>
</dbReference>
<gene>
    <name evidence="8" type="ORF">OJAV_G00059300</name>
</gene>
<evidence type="ECO:0000313" key="9">
    <source>
        <dbReference type="Proteomes" id="UP000283210"/>
    </source>
</evidence>
<evidence type="ECO:0000259" key="6">
    <source>
        <dbReference type="PROSITE" id="PS50016"/>
    </source>
</evidence>
<dbReference type="Pfam" id="PF00628">
    <property type="entry name" value="PHD"/>
    <property type="match status" value="1"/>
</dbReference>
<feature type="compositionally biased region" description="Basic and acidic residues" evidence="5">
    <location>
        <begin position="828"/>
        <end position="837"/>
    </location>
</feature>
<feature type="compositionally biased region" description="Basic and acidic residues" evidence="5">
    <location>
        <begin position="1263"/>
        <end position="1284"/>
    </location>
</feature>
<keyword evidence="3" id="KW-0862">Zinc</keyword>
<feature type="compositionally biased region" description="Low complexity" evidence="5">
    <location>
        <begin position="956"/>
        <end position="967"/>
    </location>
</feature>
<feature type="compositionally biased region" description="Low complexity" evidence="5">
    <location>
        <begin position="721"/>
        <end position="746"/>
    </location>
</feature>
<feature type="domain" description="RING-type" evidence="7">
    <location>
        <begin position="105"/>
        <end position="146"/>
    </location>
</feature>
<feature type="compositionally biased region" description="Basic and acidic residues" evidence="5">
    <location>
        <begin position="1023"/>
        <end position="1039"/>
    </location>
</feature>
<dbReference type="OrthoDB" id="1935339at2759"/>
<evidence type="ECO:0000256" key="5">
    <source>
        <dbReference type="SAM" id="MobiDB-lite"/>
    </source>
</evidence>
<dbReference type="InterPro" id="IPR001965">
    <property type="entry name" value="Znf_PHD"/>
</dbReference>
<dbReference type="PANTHER" id="PTHR12618:SF20">
    <property type="entry name" value="PHD AND RING FINGER DOMAIN-CONTAINING PROTEIN 1"/>
    <property type="match status" value="1"/>
</dbReference>
<feature type="compositionally biased region" description="Polar residues" evidence="5">
    <location>
        <begin position="860"/>
        <end position="873"/>
    </location>
</feature>
<dbReference type="InterPro" id="IPR017907">
    <property type="entry name" value="Znf_RING_CS"/>
</dbReference>
<reference evidence="8 9" key="2">
    <citation type="submission" date="2019-01" db="EMBL/GenBank/DDBJ databases">
        <title>A chromosome length genome reference of the Java medaka (oryzias javanicus).</title>
        <authorList>
            <person name="Herpin A."/>
            <person name="Takehana Y."/>
            <person name="Naruse K."/>
            <person name="Ansai S."/>
            <person name="Kawaguchi M."/>
        </authorList>
    </citation>
    <scope>NUCLEOTIDE SEQUENCE [LARGE SCALE GENOMIC DNA]</scope>
    <source>
        <strain evidence="8">RS831</strain>
        <tissue evidence="8">Whole body</tissue>
    </source>
</reference>
<feature type="region of interest" description="Disordered" evidence="5">
    <location>
        <begin position="1331"/>
        <end position="1390"/>
    </location>
</feature>
<feature type="compositionally biased region" description="Basic and acidic residues" evidence="5">
    <location>
        <begin position="1145"/>
        <end position="1159"/>
    </location>
</feature>
<feature type="region of interest" description="Disordered" evidence="5">
    <location>
        <begin position="1"/>
        <end position="99"/>
    </location>
</feature>
<dbReference type="PROSITE" id="PS00518">
    <property type="entry name" value="ZF_RING_1"/>
    <property type="match status" value="1"/>
</dbReference>
<feature type="compositionally biased region" description="Basic and acidic residues" evidence="5">
    <location>
        <begin position="694"/>
        <end position="720"/>
    </location>
</feature>
<proteinExistence type="predicted"/>
<dbReference type="Proteomes" id="UP000283210">
    <property type="component" value="Chromosome 6"/>
</dbReference>
<dbReference type="Pfam" id="PF23030">
    <property type="entry name" value="SCAF11-like_C"/>
    <property type="match status" value="1"/>
</dbReference>
<feature type="region of interest" description="Disordered" evidence="5">
    <location>
        <begin position="1305"/>
        <end position="1324"/>
    </location>
</feature>
<evidence type="ECO:0008006" key="10">
    <source>
        <dbReference type="Google" id="ProtNLM"/>
    </source>
</evidence>
<feature type="compositionally biased region" description="Basic and acidic residues" evidence="5">
    <location>
        <begin position="1112"/>
        <end position="1136"/>
    </location>
</feature>
<dbReference type="Gene3D" id="3.30.40.10">
    <property type="entry name" value="Zinc/RING finger domain, C3HC4 (zinc finger)"/>
    <property type="match status" value="2"/>
</dbReference>
<organism evidence="8 9">
    <name type="scientific">Oryzias javanicus</name>
    <name type="common">Javanese ricefish</name>
    <name type="synonym">Aplocheilus javanicus</name>
    <dbReference type="NCBI Taxonomy" id="123683"/>
    <lineage>
        <taxon>Eukaryota</taxon>
        <taxon>Metazoa</taxon>
        <taxon>Chordata</taxon>
        <taxon>Craniata</taxon>
        <taxon>Vertebrata</taxon>
        <taxon>Euteleostomi</taxon>
        <taxon>Actinopterygii</taxon>
        <taxon>Neopterygii</taxon>
        <taxon>Teleostei</taxon>
        <taxon>Neoteleostei</taxon>
        <taxon>Acanthomorphata</taxon>
        <taxon>Ovalentaria</taxon>
        <taxon>Atherinomorphae</taxon>
        <taxon>Beloniformes</taxon>
        <taxon>Adrianichthyidae</taxon>
        <taxon>Oryziinae</taxon>
        <taxon>Oryzias</taxon>
    </lineage>
</organism>
<name>A0A437DBE0_ORYJA</name>
<feature type="compositionally biased region" description="Basic residues" evidence="5">
    <location>
        <begin position="367"/>
        <end position="384"/>
    </location>
</feature>
<sequence>MDEDDSQDEPISCSTSHRRGKRAALWSISDDSDDTEAESENGQSDSGDEGDDDPGNEDDENEDDEDDDEEEEGEEEEEEAAKLHDGAGISADFTGISSDEDSEKCPICLNSFTEQPVATPENCEHYFCFDCILEWTKNANSCPVDRTTFNSIYIRQCYGGKVKKMVTVQKPAQKNQEDAVDLDLEQTNCEVCGGSDREDRLLLCDGCDAGYHMECLTPPLDSVPVEEWFCPECEANNQSSRSSAEDLSDGGSVPSAARPATSRALPRGPGPTRAIARTQQSERVRANVNRHRISQARSAQLAPTYLMRSTWLDETINAVVAGLNTAVYVRDVTPRVASRRRQRTVKRRKVKRKKTSAGGKMSSTGVQRRKRRSRKAKSKKKLALKKSANPRSRIASNLGIVKDKKSSSLPTVYRPSESTLSSMRADIGAASLSIYGDPFDLDPFADQENHEQRAHVSSLLEARRRGLSRSALRSHHPVARPVAAPLPRGADHSQTEAASVPDLLGSILSGQSMLLMDSSDVIINRDGSLKATKPGLSSAGGMKSSGDASGLISPGVSSNEEDPSVVYPNAGPLPEPLCSSANRAWAHRSTNCPSFTSSQSAPSFTAAASDLPSRGSPAFVTPRPNRSAPLKSSENSCVDFSVPSQAHAKRAAVKPMWVDVSELPRIPKIKRESREGPDGSGPAGILSAGLNRPSGDKGRNQSEGRQKDSWTHRHRSERDGSFSSSFSSSPASQPQCAPSSSSAVSFRINSSGNSWHARRLNIGGFSGENPEDVQRRKEDEAKKRLLIRDKRMLLASRTPTSRGQESDIYDPCNPTTSDSGSSADEDESNRSDSKREGPAWGNGEETRIHDVQVKTEKQETQISQEKTGSPQKSRSGEPPKIKEEPSEGVKAEPPHLHTGAKLDEAMENSGHHDLTIKEESKCFSGPPSSRPINHEDSPTTSQAAAKTKPPKESAESQSSMSLKPQSSRRTDSGAKKDGKPRNGGRSFPSKSSDQTERRRFGSLSTDSRRKSPPRLASSSSGKKSHESKNRDGNDGRRSESASSHRRHGPPKPTSPSGKPEDSKRPSTSREREREKHTSKERGGKERRRSRSRERREGGSSRSSQKNCSSSSRHSEFVERKRKDPSHGDVQLLDHRHAPLTSCPVKNDRRDSGGEMKDTAETTPPENDVKKENQLLNEQILSSSPVLNKNEANIRKDQAESSETLGIKSEQSSPKLCPTPPAASLPDSVPAAAGRPSVDQDVPDVPDAQDAPDSDVDVTLDCPDFVKPEPAEAVKQEEEAFKDEGEPVPVAAVPKTKTQVKRVTWNIQEPEGPQPEKSSSKLALYKLKLKQEGARRSSMMAQTSAQETKGSSTDSLGKDALGSVGSSSISDDSSGPSIQQGESGGEGEGLLRKDKYLKKLHMQERAIEEVKLAIKPFYQRRDVDKDEYKEILRKAVQKVCHSKSGEINPVKVGNLVKAYVDKYKHARKHRKEAEPVGASESP</sequence>
<dbReference type="InterPro" id="IPR019786">
    <property type="entry name" value="Zinc_finger_PHD-type_CS"/>
</dbReference>
<feature type="region of interest" description="Disordered" evidence="5">
    <location>
        <begin position="469"/>
        <end position="498"/>
    </location>
</feature>
<accession>A0A437DBE0</accession>
<evidence type="ECO:0000256" key="2">
    <source>
        <dbReference type="ARBA" id="ARBA00022771"/>
    </source>
</evidence>
<feature type="compositionally biased region" description="Basic and acidic residues" evidence="5">
    <location>
        <begin position="844"/>
        <end position="859"/>
    </location>
</feature>
<feature type="compositionally biased region" description="Low complexity" evidence="5">
    <location>
        <begin position="1361"/>
        <end position="1380"/>
    </location>
</feature>
<dbReference type="InterPro" id="IPR019787">
    <property type="entry name" value="Znf_PHD-finger"/>
</dbReference>
<feature type="compositionally biased region" description="Basic and acidic residues" evidence="5">
    <location>
        <begin position="1058"/>
        <end position="1083"/>
    </location>
</feature>
<evidence type="ECO:0000256" key="1">
    <source>
        <dbReference type="ARBA" id="ARBA00022723"/>
    </source>
</evidence>
<keyword evidence="1" id="KW-0479">Metal-binding</keyword>
<feature type="compositionally biased region" description="Polar residues" evidence="5">
    <location>
        <begin position="591"/>
        <end position="603"/>
    </location>
</feature>
<feature type="compositionally biased region" description="Polar residues" evidence="5">
    <location>
        <begin position="1200"/>
        <end position="1213"/>
    </location>
</feature>
<feature type="region of interest" description="Disordered" evidence="5">
    <location>
        <begin position="239"/>
        <end position="285"/>
    </location>
</feature>
<feature type="compositionally biased region" description="Polar residues" evidence="5">
    <location>
        <begin position="1338"/>
        <end position="1354"/>
    </location>
</feature>
<evidence type="ECO:0000313" key="8">
    <source>
        <dbReference type="EMBL" id="RVE72195.1"/>
    </source>
</evidence>
<dbReference type="InterPro" id="IPR001841">
    <property type="entry name" value="Znf_RING"/>
</dbReference>
<evidence type="ECO:0000256" key="4">
    <source>
        <dbReference type="PROSITE-ProRule" id="PRU00175"/>
    </source>
</evidence>
<dbReference type="SMART" id="SM00249">
    <property type="entry name" value="PHD"/>
    <property type="match status" value="1"/>
</dbReference>
<dbReference type="Pfam" id="PF13639">
    <property type="entry name" value="zf-RING_2"/>
    <property type="match status" value="1"/>
</dbReference>
<feature type="compositionally biased region" description="Polar residues" evidence="5">
    <location>
        <begin position="1173"/>
        <end position="1190"/>
    </location>
</feature>
<feature type="compositionally biased region" description="Low complexity" evidence="5">
    <location>
        <begin position="479"/>
        <end position="488"/>
    </location>
</feature>
<dbReference type="InterPro" id="IPR057031">
    <property type="entry name" value="SFR19-like_C"/>
</dbReference>
<feature type="region of interest" description="Disordered" evidence="5">
    <location>
        <begin position="668"/>
        <end position="1294"/>
    </location>
</feature>
<feature type="region of interest" description="Disordered" evidence="5">
    <location>
        <begin position="591"/>
        <end position="637"/>
    </location>
</feature>
<keyword evidence="2 4" id="KW-0863">Zinc-finger</keyword>
<dbReference type="EMBL" id="CM012442">
    <property type="protein sequence ID" value="RVE72195.1"/>
    <property type="molecule type" value="Genomic_DNA"/>
</dbReference>
<feature type="region of interest" description="Disordered" evidence="5">
    <location>
        <begin position="531"/>
        <end position="563"/>
    </location>
</feature>
<feature type="domain" description="PHD-type" evidence="6">
    <location>
        <begin position="186"/>
        <end position="236"/>
    </location>
</feature>
<dbReference type="CDD" id="cd15536">
    <property type="entry name" value="PHD_PHRF1"/>
    <property type="match status" value="1"/>
</dbReference>
<feature type="region of interest" description="Disordered" evidence="5">
    <location>
        <begin position="337"/>
        <end position="389"/>
    </location>
</feature>
<dbReference type="SUPFAM" id="SSF57903">
    <property type="entry name" value="FYVE/PHD zinc finger"/>
    <property type="match status" value="1"/>
</dbReference>
<dbReference type="InterPro" id="IPR011011">
    <property type="entry name" value="Znf_FYVE_PHD"/>
</dbReference>
<feature type="compositionally biased region" description="Low complexity" evidence="5">
    <location>
        <begin position="1099"/>
        <end position="1111"/>
    </location>
</feature>
<dbReference type="InterPro" id="IPR013083">
    <property type="entry name" value="Znf_RING/FYVE/PHD"/>
</dbReference>
<keyword evidence="9" id="KW-1185">Reference proteome</keyword>
<protein>
    <recommendedName>
        <fullName evidence="10">PHD and RING finger domain-containing protein 1</fullName>
    </recommendedName>
</protein>
<feature type="compositionally biased region" description="Acidic residues" evidence="5">
    <location>
        <begin position="46"/>
        <end position="79"/>
    </location>
</feature>
<evidence type="ECO:0000256" key="3">
    <source>
        <dbReference type="ARBA" id="ARBA00022833"/>
    </source>
</evidence>
<dbReference type="GO" id="GO:0008270">
    <property type="term" value="F:zinc ion binding"/>
    <property type="evidence" value="ECO:0007669"/>
    <property type="project" value="UniProtKB-KW"/>
</dbReference>
<reference evidence="8 9" key="1">
    <citation type="submission" date="2018-11" db="EMBL/GenBank/DDBJ databases">
        <authorList>
            <person name="Lopez-Roques C."/>
            <person name="Donnadieu C."/>
            <person name="Bouchez O."/>
            <person name="Klopp C."/>
            <person name="Cabau C."/>
            <person name="Zahm M."/>
        </authorList>
    </citation>
    <scope>NUCLEOTIDE SEQUENCE [LARGE SCALE GENOMIC DNA]</scope>
    <source>
        <strain evidence="8">RS831</strain>
        <tissue evidence="8">Whole body</tissue>
    </source>
</reference>
<dbReference type="CDD" id="cd16635">
    <property type="entry name" value="mRING-HC-C3HC3D_PHRF1"/>
    <property type="match status" value="1"/>
</dbReference>
<feature type="compositionally biased region" description="Basic and acidic residues" evidence="5">
    <location>
        <begin position="968"/>
        <end position="980"/>
    </location>
</feature>
<dbReference type="SMART" id="SM00184">
    <property type="entry name" value="RING"/>
    <property type="match status" value="2"/>
</dbReference>
<dbReference type="PROSITE" id="PS50016">
    <property type="entry name" value="ZF_PHD_2"/>
    <property type="match status" value="1"/>
</dbReference>
<dbReference type="PROSITE" id="PS01359">
    <property type="entry name" value="ZF_PHD_1"/>
    <property type="match status" value="1"/>
</dbReference>
<feature type="compositionally biased region" description="Low complexity" evidence="5">
    <location>
        <begin position="1235"/>
        <end position="1248"/>
    </location>
</feature>
<feature type="compositionally biased region" description="Basic residues" evidence="5">
    <location>
        <begin position="337"/>
        <end position="355"/>
    </location>
</feature>
<feature type="compositionally biased region" description="Basic and acidic residues" evidence="5">
    <location>
        <begin position="874"/>
        <end position="921"/>
    </location>
</feature>
<evidence type="ECO:0000259" key="7">
    <source>
        <dbReference type="PROSITE" id="PS50089"/>
    </source>
</evidence>
<dbReference type="SUPFAM" id="SSF57850">
    <property type="entry name" value="RING/U-box"/>
    <property type="match status" value="1"/>
</dbReference>